<organism evidence="4 5">
    <name type="scientific">Rhizoclosmatium globosum</name>
    <dbReference type="NCBI Taxonomy" id="329046"/>
    <lineage>
        <taxon>Eukaryota</taxon>
        <taxon>Fungi</taxon>
        <taxon>Fungi incertae sedis</taxon>
        <taxon>Chytridiomycota</taxon>
        <taxon>Chytridiomycota incertae sedis</taxon>
        <taxon>Chytridiomycetes</taxon>
        <taxon>Chytridiales</taxon>
        <taxon>Chytriomycetaceae</taxon>
        <taxon>Rhizoclosmatium</taxon>
    </lineage>
</organism>
<dbReference type="SUPFAM" id="SSF51735">
    <property type="entry name" value="NAD(P)-binding Rossmann-fold domains"/>
    <property type="match status" value="1"/>
</dbReference>
<dbReference type="GO" id="GO:0016491">
    <property type="term" value="F:oxidoreductase activity"/>
    <property type="evidence" value="ECO:0007669"/>
    <property type="project" value="UniProtKB-KW"/>
</dbReference>
<keyword evidence="2" id="KW-0521">NADP</keyword>
<comment type="caution">
    <text evidence="4">The sequence shown here is derived from an EMBL/GenBank/DDBJ whole genome shotgun (WGS) entry which is preliminary data.</text>
</comment>
<dbReference type="PANTHER" id="PTHR24320">
    <property type="entry name" value="RETINOL DEHYDROGENASE"/>
    <property type="match status" value="1"/>
</dbReference>
<gene>
    <name evidence="4" type="ORF">BCR33DRAFT_194186</name>
</gene>
<evidence type="ECO:0000313" key="5">
    <source>
        <dbReference type="Proteomes" id="UP000193642"/>
    </source>
</evidence>
<comment type="similarity">
    <text evidence="1">Belongs to the short-chain dehydrogenases/reductases (SDR) family.</text>
</comment>
<keyword evidence="3" id="KW-0560">Oxidoreductase</keyword>
<dbReference type="Proteomes" id="UP000193642">
    <property type="component" value="Unassembled WGS sequence"/>
</dbReference>
<proteinExistence type="inferred from homology"/>
<dbReference type="Gene3D" id="3.40.50.720">
    <property type="entry name" value="NAD(P)-binding Rossmann-like Domain"/>
    <property type="match status" value="1"/>
</dbReference>
<protein>
    <recommendedName>
        <fullName evidence="6">NAD(P)-binding protein</fullName>
    </recommendedName>
</protein>
<name>A0A1Y2CDP6_9FUNG</name>
<dbReference type="PANTHER" id="PTHR24320:SF282">
    <property type="entry name" value="WW DOMAIN-CONTAINING OXIDOREDUCTASE"/>
    <property type="match status" value="1"/>
</dbReference>
<dbReference type="InterPro" id="IPR036291">
    <property type="entry name" value="NAD(P)-bd_dom_sf"/>
</dbReference>
<evidence type="ECO:0000256" key="3">
    <source>
        <dbReference type="ARBA" id="ARBA00023002"/>
    </source>
</evidence>
<dbReference type="AlphaFoldDB" id="A0A1Y2CDP6"/>
<accession>A0A1Y2CDP6</accession>
<keyword evidence="5" id="KW-1185">Reference proteome</keyword>
<evidence type="ECO:0000313" key="4">
    <source>
        <dbReference type="EMBL" id="ORY45152.1"/>
    </source>
</evidence>
<evidence type="ECO:0008006" key="6">
    <source>
        <dbReference type="Google" id="ProtNLM"/>
    </source>
</evidence>
<evidence type="ECO:0000256" key="1">
    <source>
        <dbReference type="ARBA" id="ARBA00006484"/>
    </source>
</evidence>
<dbReference type="EMBL" id="MCGO01000020">
    <property type="protein sequence ID" value="ORY45152.1"/>
    <property type="molecule type" value="Genomic_DNA"/>
</dbReference>
<dbReference type="OrthoDB" id="191139at2759"/>
<dbReference type="STRING" id="329046.A0A1Y2CDP6"/>
<reference evidence="4 5" key="1">
    <citation type="submission" date="2016-07" db="EMBL/GenBank/DDBJ databases">
        <title>Pervasive Adenine N6-methylation of Active Genes in Fungi.</title>
        <authorList>
            <consortium name="DOE Joint Genome Institute"/>
            <person name="Mondo S.J."/>
            <person name="Dannebaum R.O."/>
            <person name="Kuo R.C."/>
            <person name="Labutti K."/>
            <person name="Haridas S."/>
            <person name="Kuo A."/>
            <person name="Salamov A."/>
            <person name="Ahrendt S.R."/>
            <person name="Lipzen A."/>
            <person name="Sullivan W."/>
            <person name="Andreopoulos W.B."/>
            <person name="Clum A."/>
            <person name="Lindquist E."/>
            <person name="Daum C."/>
            <person name="Ramamoorthy G.K."/>
            <person name="Gryganskyi A."/>
            <person name="Culley D."/>
            <person name="Magnuson J.K."/>
            <person name="James T.Y."/>
            <person name="O'Malley M.A."/>
            <person name="Stajich J.E."/>
            <person name="Spatafora J.W."/>
            <person name="Visel A."/>
            <person name="Grigoriev I.V."/>
        </authorList>
    </citation>
    <scope>NUCLEOTIDE SEQUENCE [LARGE SCALE GENOMIC DNA]</scope>
    <source>
        <strain evidence="4 5">JEL800</strain>
    </source>
</reference>
<evidence type="ECO:0000256" key="2">
    <source>
        <dbReference type="ARBA" id="ARBA00022857"/>
    </source>
</evidence>
<sequence length="136" mass="15343">MLDGYETHFATNHLGHFQFVKEILPVLLKAQEKPRVVVVSSSATWNAPTCGIDFKSVVQKQPGFRTTNYYGQSKLANSLFAVGLNTRYGDQLIVNAVHPGVVDTDLFQITPYSPRGLSHDLFHFALFWLLFWVVKS</sequence>